<dbReference type="Gene3D" id="3.30.40.10">
    <property type="entry name" value="Zinc/RING finger domain, C3HC4 (zinc finger)"/>
    <property type="match status" value="1"/>
</dbReference>
<organism evidence="6 7">
    <name type="scientific">Plectus sambesii</name>
    <dbReference type="NCBI Taxonomy" id="2011161"/>
    <lineage>
        <taxon>Eukaryota</taxon>
        <taxon>Metazoa</taxon>
        <taxon>Ecdysozoa</taxon>
        <taxon>Nematoda</taxon>
        <taxon>Chromadorea</taxon>
        <taxon>Plectida</taxon>
        <taxon>Plectina</taxon>
        <taxon>Plectoidea</taxon>
        <taxon>Plectidae</taxon>
        <taxon>Plectus</taxon>
    </lineage>
</organism>
<dbReference type="InterPro" id="IPR001841">
    <property type="entry name" value="Znf_RING"/>
</dbReference>
<keyword evidence="2" id="KW-0862">Zinc</keyword>
<protein>
    <submittedName>
        <fullName evidence="7">RING-type domain-containing protein</fullName>
    </submittedName>
</protein>
<dbReference type="PROSITE" id="PS50089">
    <property type="entry name" value="ZF_RING_2"/>
    <property type="match status" value="1"/>
</dbReference>
<evidence type="ECO:0000256" key="2">
    <source>
        <dbReference type="ARBA" id="ARBA00022833"/>
    </source>
</evidence>
<dbReference type="Proteomes" id="UP000887566">
    <property type="component" value="Unplaced"/>
</dbReference>
<dbReference type="WBParaSite" id="PSAMB.scaffold6151size10059.g28093.t1">
    <property type="protein sequence ID" value="PSAMB.scaffold6151size10059.g28093.t1"/>
    <property type="gene ID" value="PSAMB.scaffold6151size10059.g28093"/>
</dbReference>
<evidence type="ECO:0000256" key="1">
    <source>
        <dbReference type="ARBA" id="ARBA00022771"/>
    </source>
</evidence>
<keyword evidence="1 3" id="KW-0479">Metal-binding</keyword>
<feature type="region of interest" description="Disordered" evidence="4">
    <location>
        <begin position="1"/>
        <end position="34"/>
    </location>
</feature>
<dbReference type="GO" id="GO:0008270">
    <property type="term" value="F:zinc ion binding"/>
    <property type="evidence" value="ECO:0007669"/>
    <property type="project" value="UniProtKB-KW"/>
</dbReference>
<name>A0A914X5Z7_9BILA</name>
<evidence type="ECO:0000313" key="7">
    <source>
        <dbReference type="WBParaSite" id="PSAMB.scaffold6151size10059.g28093.t1"/>
    </source>
</evidence>
<keyword evidence="6" id="KW-1185">Reference proteome</keyword>
<proteinExistence type="predicted"/>
<evidence type="ECO:0000259" key="5">
    <source>
        <dbReference type="PROSITE" id="PS50089"/>
    </source>
</evidence>
<keyword evidence="1 3" id="KW-0863">Zinc-finger</keyword>
<evidence type="ECO:0000256" key="4">
    <source>
        <dbReference type="SAM" id="MobiDB-lite"/>
    </source>
</evidence>
<evidence type="ECO:0000313" key="6">
    <source>
        <dbReference type="Proteomes" id="UP000887566"/>
    </source>
</evidence>
<dbReference type="InterPro" id="IPR013083">
    <property type="entry name" value="Znf_RING/FYVE/PHD"/>
</dbReference>
<feature type="domain" description="RING-type" evidence="5">
    <location>
        <begin position="171"/>
        <end position="214"/>
    </location>
</feature>
<evidence type="ECO:0000256" key="3">
    <source>
        <dbReference type="PROSITE-ProRule" id="PRU00175"/>
    </source>
</evidence>
<dbReference type="AlphaFoldDB" id="A0A914X5Z7"/>
<reference evidence="7" key="1">
    <citation type="submission" date="2022-11" db="UniProtKB">
        <authorList>
            <consortium name="WormBaseParasite"/>
        </authorList>
    </citation>
    <scope>IDENTIFICATION</scope>
</reference>
<sequence length="228" mass="24961">MAVPGGRHPVNSFGSGGGARGRSTTPQRLPESSKTLRVYIATRDAKGKPVNNRKMVHVTLERPEECNLVFVNEKLRQQPGCELRVICDSSGAAIIDDLTTRTPDYWGYGRGGATNATKFYALPDAETSDDDEWTGHGGGPKIRITDEEIDRIATSVAQKRIDMPMRNFLICLYCAGTSQLPIICTTCGHVIGCKRCVDSYIAEGAGEKHCPMETCQENWPRTDDGTHT</sequence>
<accession>A0A914X5Z7</accession>